<dbReference type="RefSeq" id="WP_128779456.1">
    <property type="nucleotide sequence ID" value="NZ_RYFI01000032.1"/>
</dbReference>
<organism evidence="2 3">
    <name type="scientific">Hansschlegelia zhihuaiae</name>
    <dbReference type="NCBI Taxonomy" id="405005"/>
    <lineage>
        <taxon>Bacteria</taxon>
        <taxon>Pseudomonadati</taxon>
        <taxon>Pseudomonadota</taxon>
        <taxon>Alphaproteobacteria</taxon>
        <taxon>Hyphomicrobiales</taxon>
        <taxon>Methylopilaceae</taxon>
        <taxon>Hansschlegelia</taxon>
    </lineage>
</organism>
<evidence type="ECO:0000313" key="2">
    <source>
        <dbReference type="EMBL" id="RXF67554.1"/>
    </source>
</evidence>
<reference evidence="2 3" key="1">
    <citation type="submission" date="2018-12" db="EMBL/GenBank/DDBJ databases">
        <title>bacterium Hansschlegelia zhihuaiae S113.</title>
        <authorList>
            <person name="He J."/>
        </authorList>
    </citation>
    <scope>NUCLEOTIDE SEQUENCE [LARGE SCALE GENOMIC DNA]</scope>
    <source>
        <strain evidence="2 3">S 113</strain>
    </source>
</reference>
<feature type="domain" description="Schlafen AlbA-2" evidence="1">
    <location>
        <begin position="47"/>
        <end position="165"/>
    </location>
</feature>
<dbReference type="InterPro" id="IPR038475">
    <property type="entry name" value="RecG_C_sf"/>
</dbReference>
<dbReference type="PANTHER" id="PTHR30595:SF6">
    <property type="entry name" value="SCHLAFEN ALBA-2 DOMAIN-CONTAINING PROTEIN"/>
    <property type="match status" value="1"/>
</dbReference>
<keyword evidence="3" id="KW-1185">Reference proteome</keyword>
<dbReference type="Gene3D" id="3.30.950.30">
    <property type="entry name" value="Schlafen, AAA domain"/>
    <property type="match status" value="1"/>
</dbReference>
<dbReference type="PANTHER" id="PTHR30595">
    <property type="entry name" value="GLPR-RELATED TRANSCRIPTIONAL REPRESSOR"/>
    <property type="match status" value="1"/>
</dbReference>
<accession>A0A4Q0M3V1</accession>
<comment type="caution">
    <text evidence="2">The sequence shown here is derived from an EMBL/GenBank/DDBJ whole genome shotgun (WGS) entry which is preliminary data.</text>
</comment>
<dbReference type="Proteomes" id="UP000289708">
    <property type="component" value="Unassembled WGS sequence"/>
</dbReference>
<dbReference type="AlphaFoldDB" id="A0A4Q0M3V1"/>
<sequence>MAKIEKVSDERQLSFDIESLMKKSIRLLTADEIYEKIASLSIVDVKEDRRVERKPAGISARSLGEYFSIFANTSPDGGVLLIGVEDDGLISGCAKSDQKHLNELERAGDTFCPDARYECKTVRLNNSSGNEDSILAVRIYYRPDRVVETTDGHAWIRRGESKKKLTDEEKHDLRNIKGQLDLEREPVALSYPEDFKASLIAQFVANVRAARNLPETLQTDEILELRRLGKIVNGFFKPNLACALLFAKDPELVVPGCRIRFFRFDGTVEKTGEHYNAIKSEWIEGTVPEIILNCERIVDGQVREFSKLGKDNHFYSTPEYPKAAWYEAVVNACVHRSYALKNMNIFVKMFDDRLVIESPGGFPPYVTPDNIYDMHQPRNPHLMDAMFYLKFVLCAHEGTRRIRDYMQSSGLPAPVFQQKDIGGALVQVILKNDVEHRKLFVDTDAFTILGETLSKQLSEMERRIVNFIAENRTINVTQTSNLTNRRWQYCKKILTSLVDRGVLDYVHNSNVERDSFQYYVLKKKFSDKIKPPSTSADS</sequence>
<dbReference type="Pfam" id="PF04326">
    <property type="entry name" value="SLFN_AlbA_2"/>
    <property type="match status" value="1"/>
</dbReference>
<protein>
    <recommendedName>
        <fullName evidence="1">Schlafen AlbA-2 domain-containing protein</fullName>
    </recommendedName>
</protein>
<evidence type="ECO:0000313" key="3">
    <source>
        <dbReference type="Proteomes" id="UP000289708"/>
    </source>
</evidence>
<evidence type="ECO:0000259" key="1">
    <source>
        <dbReference type="Pfam" id="PF04326"/>
    </source>
</evidence>
<dbReference type="InterPro" id="IPR007421">
    <property type="entry name" value="Schlafen_AlbA_2_dom"/>
</dbReference>
<gene>
    <name evidence="2" type="ORF">EK403_21215</name>
</gene>
<dbReference type="OrthoDB" id="9805115at2"/>
<dbReference type="Pfam" id="PF13749">
    <property type="entry name" value="HATPase_c_4"/>
    <property type="match status" value="1"/>
</dbReference>
<proteinExistence type="predicted"/>
<dbReference type="EMBL" id="RYFI01000032">
    <property type="protein sequence ID" value="RXF67554.1"/>
    <property type="molecule type" value="Genomic_DNA"/>
</dbReference>
<dbReference type="InterPro" id="IPR038461">
    <property type="entry name" value="Schlafen_AlbA_2_dom_sf"/>
</dbReference>
<dbReference type="Gene3D" id="3.30.565.60">
    <property type="match status" value="1"/>
</dbReference>
<name>A0A4Q0M3V1_9HYPH</name>